<dbReference type="Pfam" id="PF16860">
    <property type="entry name" value="CX9C"/>
    <property type="match status" value="1"/>
</dbReference>
<name>A0AAD5UIP7_9FUNG</name>
<sequence length="98" mass="11722">MDDTLERVQKYCSLQLHLYGQCIDSNPTDWNIKCVNERKELTKCAEDNNPKLLQVKKHCNQFIQMYKFCVDHHNNEKCQDQLDKVLQCHEQYSIMNSQ</sequence>
<accession>A0AAD5UIP7</accession>
<dbReference type="PROSITE" id="PS51808">
    <property type="entry name" value="CHCH"/>
    <property type="match status" value="1"/>
</dbReference>
<dbReference type="Gene3D" id="1.10.287.2900">
    <property type="match status" value="2"/>
</dbReference>
<reference evidence="2" key="1">
    <citation type="submission" date="2020-05" db="EMBL/GenBank/DDBJ databases">
        <title>Phylogenomic resolution of chytrid fungi.</title>
        <authorList>
            <person name="Stajich J.E."/>
            <person name="Amses K."/>
            <person name="Simmons R."/>
            <person name="Seto K."/>
            <person name="Myers J."/>
            <person name="Bonds A."/>
            <person name="Quandt C.A."/>
            <person name="Barry K."/>
            <person name="Liu P."/>
            <person name="Grigoriev I."/>
            <person name="Longcore J.E."/>
            <person name="James T.Y."/>
        </authorList>
    </citation>
    <scope>NUCLEOTIDE SEQUENCE</scope>
    <source>
        <strain evidence="2">PLAUS21</strain>
    </source>
</reference>
<evidence type="ECO:0000313" key="2">
    <source>
        <dbReference type="EMBL" id="KAJ3255922.1"/>
    </source>
</evidence>
<evidence type="ECO:0000259" key="1">
    <source>
        <dbReference type="Pfam" id="PF16860"/>
    </source>
</evidence>
<dbReference type="GO" id="GO:0045333">
    <property type="term" value="P:cellular respiration"/>
    <property type="evidence" value="ECO:0007669"/>
    <property type="project" value="TreeGrafter"/>
</dbReference>
<organism evidence="2 3">
    <name type="scientific">Boothiomyces macroporosus</name>
    <dbReference type="NCBI Taxonomy" id="261099"/>
    <lineage>
        <taxon>Eukaryota</taxon>
        <taxon>Fungi</taxon>
        <taxon>Fungi incertae sedis</taxon>
        <taxon>Chytridiomycota</taxon>
        <taxon>Chytridiomycota incertae sedis</taxon>
        <taxon>Chytridiomycetes</taxon>
        <taxon>Rhizophydiales</taxon>
        <taxon>Terramycetaceae</taxon>
        <taxon>Boothiomyces</taxon>
    </lineage>
</organism>
<evidence type="ECO:0000313" key="3">
    <source>
        <dbReference type="Proteomes" id="UP001210925"/>
    </source>
</evidence>
<feature type="domain" description="IMS import disulfide relay-system CHCH-CHCH-like Cx9C" evidence="1">
    <location>
        <begin position="5"/>
        <end position="47"/>
    </location>
</feature>
<dbReference type="AlphaFoldDB" id="A0AAD5UIP7"/>
<protein>
    <recommendedName>
        <fullName evidence="1">IMS import disulfide relay-system CHCH-CHCH-like Cx9C domain-containing protein</fullName>
    </recommendedName>
</protein>
<dbReference type="Proteomes" id="UP001210925">
    <property type="component" value="Unassembled WGS sequence"/>
</dbReference>
<dbReference type="GO" id="GO:0005758">
    <property type="term" value="C:mitochondrial intermembrane space"/>
    <property type="evidence" value="ECO:0007669"/>
    <property type="project" value="TreeGrafter"/>
</dbReference>
<dbReference type="PANTHER" id="PTHR47106">
    <property type="entry name" value="COILED-COIL-HELIX-COILED-COIL-HELIX DOMAIN-CONTAINING PROTEIN 5"/>
    <property type="match status" value="1"/>
</dbReference>
<keyword evidence="3" id="KW-1185">Reference proteome</keyword>
<gene>
    <name evidence="2" type="ORF">HK103_005838</name>
</gene>
<dbReference type="PANTHER" id="PTHR47106:SF1">
    <property type="entry name" value="COILED-COIL-HELIX-COILED-COIL-HELIX DOMAIN-CONTAINING PROTEIN 5"/>
    <property type="match status" value="1"/>
</dbReference>
<dbReference type="InterPro" id="IPR031731">
    <property type="entry name" value="CX9C"/>
</dbReference>
<dbReference type="EMBL" id="JADGKB010000058">
    <property type="protein sequence ID" value="KAJ3255922.1"/>
    <property type="molecule type" value="Genomic_DNA"/>
</dbReference>
<dbReference type="InterPro" id="IPR052848">
    <property type="entry name" value="CHCH_domain-containing_protein"/>
</dbReference>
<comment type="caution">
    <text evidence="2">The sequence shown here is derived from an EMBL/GenBank/DDBJ whole genome shotgun (WGS) entry which is preliminary data.</text>
</comment>
<proteinExistence type="predicted"/>